<dbReference type="EC" id="2.1.1.56" evidence="2"/>
<dbReference type="InterPro" id="IPR033469">
    <property type="entry name" value="CYTH-like_dom_sf"/>
</dbReference>
<keyword evidence="3" id="KW-0489">Methyltransferase</keyword>
<dbReference type="GO" id="GO:0004484">
    <property type="term" value="F:mRNA guanylyltransferase activity"/>
    <property type="evidence" value="ECO:0007669"/>
    <property type="project" value="InterPro"/>
</dbReference>
<dbReference type="SUPFAM" id="SSF55154">
    <property type="entry name" value="CYTH-like phosphatases"/>
    <property type="match status" value="1"/>
</dbReference>
<evidence type="ECO:0000256" key="9">
    <source>
        <dbReference type="SAM" id="MobiDB-lite"/>
    </source>
</evidence>
<evidence type="ECO:0000256" key="7">
    <source>
        <dbReference type="ARBA" id="ARBA00022884"/>
    </source>
</evidence>
<dbReference type="AlphaFoldDB" id="A0A6C0CWB1"/>
<dbReference type="SUPFAM" id="SSF56091">
    <property type="entry name" value="DNA ligase/mRNA capping enzyme, catalytic domain"/>
    <property type="match status" value="1"/>
</dbReference>
<dbReference type="PANTHER" id="PTHR12189">
    <property type="entry name" value="MRNA GUANINE-7- METHYLTRANSFERASE"/>
    <property type="match status" value="1"/>
</dbReference>
<evidence type="ECO:0000256" key="6">
    <source>
        <dbReference type="ARBA" id="ARBA00022741"/>
    </source>
</evidence>
<keyword evidence="4" id="KW-0808">Transferase</keyword>
<dbReference type="UniPathway" id="UPA00922"/>
<dbReference type="Gene3D" id="3.30.470.30">
    <property type="entry name" value="DNA ligase/mRNA capping enzyme"/>
    <property type="match status" value="1"/>
</dbReference>
<dbReference type="Gene3D" id="3.40.50.150">
    <property type="entry name" value="Vaccinia Virus protein VP39"/>
    <property type="match status" value="1"/>
</dbReference>
<dbReference type="InterPro" id="IPR029063">
    <property type="entry name" value="SAM-dependent_MTases_sf"/>
</dbReference>
<evidence type="ECO:0000259" key="10">
    <source>
        <dbReference type="PROSITE" id="PS51562"/>
    </source>
</evidence>
<dbReference type="Gene3D" id="2.40.50.140">
    <property type="entry name" value="Nucleic acid-binding proteins"/>
    <property type="match status" value="1"/>
</dbReference>
<dbReference type="InterPro" id="IPR012340">
    <property type="entry name" value="NA-bd_OB-fold"/>
</dbReference>
<evidence type="ECO:0000256" key="8">
    <source>
        <dbReference type="ARBA" id="ARBA00023134"/>
    </source>
</evidence>
<dbReference type="Pfam" id="PF01331">
    <property type="entry name" value="mRNA_cap_enzyme"/>
    <property type="match status" value="1"/>
</dbReference>
<dbReference type="PANTHER" id="PTHR12189:SF2">
    <property type="entry name" value="MRNA CAP GUANINE-N7 METHYLTRANSFERASE"/>
    <property type="match status" value="1"/>
</dbReference>
<feature type="region of interest" description="Disordered" evidence="9">
    <location>
        <begin position="1087"/>
        <end position="1127"/>
    </location>
</feature>
<comment type="pathway">
    <text evidence="1">mRNA processing; mRNA capping.</text>
</comment>
<keyword evidence="7" id="KW-0694">RNA-binding</keyword>
<evidence type="ECO:0000256" key="1">
    <source>
        <dbReference type="ARBA" id="ARBA00005129"/>
    </source>
</evidence>
<keyword evidence="8" id="KW-0342">GTP-binding</keyword>
<name>A0A6C0CWB1_9ZZZZ</name>
<dbReference type="GO" id="GO:0005524">
    <property type="term" value="F:ATP binding"/>
    <property type="evidence" value="ECO:0007669"/>
    <property type="project" value="InterPro"/>
</dbReference>
<dbReference type="EMBL" id="MN739499">
    <property type="protein sequence ID" value="QHT08631.1"/>
    <property type="molecule type" value="Genomic_DNA"/>
</dbReference>
<dbReference type="PROSITE" id="PS51562">
    <property type="entry name" value="RNA_CAP0_MT"/>
    <property type="match status" value="1"/>
</dbReference>
<feature type="compositionally biased region" description="Basic and acidic residues" evidence="9">
    <location>
        <begin position="1088"/>
        <end position="1107"/>
    </location>
</feature>
<protein>
    <recommendedName>
        <fullName evidence="2">mRNA (guanine-N(7))-methyltransferase</fullName>
        <ecNumber evidence="2">2.1.1.56</ecNumber>
    </recommendedName>
</protein>
<dbReference type="GO" id="GO:0005525">
    <property type="term" value="F:GTP binding"/>
    <property type="evidence" value="ECO:0007669"/>
    <property type="project" value="UniProtKB-KW"/>
</dbReference>
<dbReference type="GO" id="GO:0004482">
    <property type="term" value="F:mRNA 5'-cap (guanine-N7-)-methyltransferase activity"/>
    <property type="evidence" value="ECO:0007669"/>
    <property type="project" value="UniProtKB-EC"/>
</dbReference>
<keyword evidence="6" id="KW-0547">Nucleotide-binding</keyword>
<dbReference type="InterPro" id="IPR004971">
    <property type="entry name" value="mRNA_G-N7_MeTrfase_dom"/>
</dbReference>
<dbReference type="InterPro" id="IPR001339">
    <property type="entry name" value="mRNA_cap_enzyme_adenylation"/>
</dbReference>
<dbReference type="GO" id="GO:0003723">
    <property type="term" value="F:RNA binding"/>
    <property type="evidence" value="ECO:0007669"/>
    <property type="project" value="UniProtKB-KW"/>
</dbReference>
<accession>A0A6C0CWB1</accession>
<proteinExistence type="predicted"/>
<evidence type="ECO:0000256" key="5">
    <source>
        <dbReference type="ARBA" id="ARBA00022691"/>
    </source>
</evidence>
<sequence>MSELNSQQLFDNIVQKYLEQLQDAKGRQDGDPELEIRFGTKRIKSITLIEFNNVIRKLKSLGFEANYDSYTLKISSEFTDKTTGQTRESNVRVEINGLHNIQSYCNSNTLTDKIFPQFTQKNFYKNDKNENIRPVDIDDFNLRASLQKEKFIGSHTSFAQNIISEWPNNKKTFRYINRISFTHSTLPIRIDMSIVKESNTEEYEFRGKKRIRLKPEYAIETSNVFNNTEKYEIELEVLNHKVGAATDFSDSKSLSSSLRKTIKYVLSGLQNTNYPISYTDIQNIGIEYLKTINGKDYNERMRMLPQFFPGPGSTTLQVRHIAPINEDANVPNIRKNYTVTDKADGIRKLLYIARTGKIYLIDTNMNIQFTGAITKNVDLKETILDGEHILHNKKGEFINLYAAFDIYIMNKKNVRSNPFIPLEDETDVVLNKYRLPVLVNVIDQLNPVSIVTDGLSPIRIENKKFKAENINQSIFQCCDTILAQKDTFEYNIDGLIFTPATFGVGGSTEGESSPIRKVTWAHSFKWKPPEYNTIDFLVTTKKDVNGDDFVGNIFQEGTNTKSYEQLSQYKTLILRVGFDEKKHGYINPCGDVIQDKLPTPSDIDNEDTYKPLQFFPSDPSDVNAGICNLMLQKDKQDNNVLMTEEDDEVFTDGMIVEFKYDFTKEAKWRWVPLRVRYDKTEEFRKGFPMYGNAYHVADSNWHSIHNPITEEMISTGENIPDELADDDVYYNKISGTSKTEGLRDFHNLFVKKLLITSISQKGNTLIDYAVGMGGDFPKWIAAKLSFVFGIDISKDNIENRIRGACARYLNYRKKFRVMPACLFIQGNSGLNIKDGEAQYTEQAKQITRAIFGEGPKEKDKLGLGVYKQYGKGVDGFNISSCQFAIHYFFENKKTINNFLRNVSECTKVGGYFVGGCYDGTVIFNTLRGVKQGESISIMEDKSKLLQITKGYDHTSFEPNETSLGYSIDVFQETINQSIREYLVNFDYLNRLMENYGFALLTKDECKEIGIPDSVGSFQQLYGLMEEEIKRNPRNKNKYGDAFKMTPKEKQISFYNNYFIYKKIRNVDITSVYNGLVGSSKLQEEMENLESKEAQKAAEIQEKADKPKPAKKLKKKLKLQEPSKSKSK</sequence>
<organism evidence="11">
    <name type="scientific">viral metagenome</name>
    <dbReference type="NCBI Taxonomy" id="1070528"/>
    <lineage>
        <taxon>unclassified sequences</taxon>
        <taxon>metagenomes</taxon>
        <taxon>organismal metagenomes</taxon>
    </lineage>
</organism>
<keyword evidence="5" id="KW-0949">S-adenosyl-L-methionine</keyword>
<reference evidence="11" key="1">
    <citation type="journal article" date="2020" name="Nature">
        <title>Giant virus diversity and host interactions through global metagenomics.</title>
        <authorList>
            <person name="Schulz F."/>
            <person name="Roux S."/>
            <person name="Paez-Espino D."/>
            <person name="Jungbluth S."/>
            <person name="Walsh D.A."/>
            <person name="Denef V.J."/>
            <person name="McMahon K.D."/>
            <person name="Konstantinidis K.T."/>
            <person name="Eloe-Fadrosh E.A."/>
            <person name="Kyrpides N.C."/>
            <person name="Woyke T."/>
        </authorList>
    </citation>
    <scope>NUCLEOTIDE SEQUENCE</scope>
    <source>
        <strain evidence="11">GVMAG-M-3300023109-53</strain>
    </source>
</reference>
<evidence type="ECO:0000256" key="3">
    <source>
        <dbReference type="ARBA" id="ARBA00022603"/>
    </source>
</evidence>
<dbReference type="Pfam" id="PF03291">
    <property type="entry name" value="mRNA_G-N7_MeTrfase"/>
    <property type="match status" value="1"/>
</dbReference>
<feature type="compositionally biased region" description="Basic and acidic residues" evidence="9">
    <location>
        <begin position="1117"/>
        <end position="1127"/>
    </location>
</feature>
<feature type="domain" description="MRNA cap 0 methyltransferase" evidence="10">
    <location>
        <begin position="737"/>
        <end position="1063"/>
    </location>
</feature>
<evidence type="ECO:0000256" key="2">
    <source>
        <dbReference type="ARBA" id="ARBA00011926"/>
    </source>
</evidence>
<dbReference type="SUPFAM" id="SSF53335">
    <property type="entry name" value="S-adenosyl-L-methionine-dependent methyltransferases"/>
    <property type="match status" value="1"/>
</dbReference>
<dbReference type="InterPro" id="IPR039753">
    <property type="entry name" value="RG7MT1"/>
</dbReference>
<evidence type="ECO:0000256" key="4">
    <source>
        <dbReference type="ARBA" id="ARBA00022679"/>
    </source>
</evidence>
<dbReference type="GO" id="GO:0005634">
    <property type="term" value="C:nucleus"/>
    <property type="evidence" value="ECO:0007669"/>
    <property type="project" value="TreeGrafter"/>
</dbReference>
<evidence type="ECO:0000313" key="11">
    <source>
        <dbReference type="EMBL" id="QHT08631.1"/>
    </source>
</evidence>